<keyword evidence="2" id="KW-1185">Reference proteome</keyword>
<dbReference type="STRING" id="985054.SAMN05444358_102194"/>
<dbReference type="AlphaFoldDB" id="A0A1H2Y861"/>
<protein>
    <submittedName>
        <fullName evidence="1">Uncharacterized protein</fullName>
    </submittedName>
</protein>
<evidence type="ECO:0000313" key="1">
    <source>
        <dbReference type="EMBL" id="SDX01403.1"/>
    </source>
</evidence>
<name>A0A1H2Y861_9RHOB</name>
<gene>
    <name evidence="1" type="ORF">SAMN05444358_102194</name>
</gene>
<reference evidence="2" key="1">
    <citation type="submission" date="2016-10" db="EMBL/GenBank/DDBJ databases">
        <authorList>
            <person name="Varghese N."/>
            <person name="Submissions S."/>
        </authorList>
    </citation>
    <scope>NUCLEOTIDE SEQUENCE [LARGE SCALE GENOMIC DNA]</scope>
    <source>
        <strain evidence="2">DSM 27839</strain>
    </source>
</reference>
<sequence length="89" mass="10187">MYQSFRAYIISNIAVKRSKKPLLYGNPPIFRMSNKRRINSTAPVRRQPHHSLRKGLAMGVGPFLIQRKKTGPLRAGFSLRILVDLKLTL</sequence>
<accession>A0A1H2Y861</accession>
<proteinExistence type="predicted"/>
<evidence type="ECO:0000313" key="2">
    <source>
        <dbReference type="Proteomes" id="UP000183400"/>
    </source>
</evidence>
<dbReference type="Proteomes" id="UP000183400">
    <property type="component" value="Unassembled WGS sequence"/>
</dbReference>
<dbReference type="EMBL" id="FNNP01000002">
    <property type="protein sequence ID" value="SDX01403.1"/>
    <property type="molecule type" value="Genomic_DNA"/>
</dbReference>
<organism evidence="1 2">
    <name type="scientific">Ruegeria halocynthiae</name>
    <dbReference type="NCBI Taxonomy" id="985054"/>
    <lineage>
        <taxon>Bacteria</taxon>
        <taxon>Pseudomonadati</taxon>
        <taxon>Pseudomonadota</taxon>
        <taxon>Alphaproteobacteria</taxon>
        <taxon>Rhodobacterales</taxon>
        <taxon>Roseobacteraceae</taxon>
        <taxon>Ruegeria</taxon>
    </lineage>
</organism>